<keyword evidence="10" id="KW-0812">Transmembrane</keyword>
<evidence type="ECO:0000313" key="14">
    <source>
        <dbReference type="Proteomes" id="UP000230069"/>
    </source>
</evidence>
<accession>A0A2G5E4M1</accession>
<dbReference type="GO" id="GO:0005886">
    <property type="term" value="C:plasma membrane"/>
    <property type="evidence" value="ECO:0007669"/>
    <property type="project" value="TreeGrafter"/>
</dbReference>
<evidence type="ECO:0000256" key="4">
    <source>
        <dbReference type="ARBA" id="ARBA00023136"/>
    </source>
</evidence>
<protein>
    <recommendedName>
        <fullName evidence="12">Phytocyanin domain-containing protein</fullName>
    </recommendedName>
</protein>
<comment type="similarity">
    <text evidence="8">Belongs to the early nodulin-like (ENODL) family.</text>
</comment>
<dbReference type="InterPro" id="IPR003245">
    <property type="entry name" value="Phytocyanin_dom"/>
</dbReference>
<dbReference type="Proteomes" id="UP000230069">
    <property type="component" value="Unassembled WGS sequence"/>
</dbReference>
<comment type="subcellular location">
    <subcellularLocation>
        <location evidence="9">Endomembrane system</location>
        <topology evidence="9">Lipid-anchor</topology>
    </subcellularLocation>
    <subcellularLocation>
        <location evidence="1">Membrane</location>
        <topology evidence="1">Lipid-anchor</topology>
        <topology evidence="1">GPI-anchor</topology>
    </subcellularLocation>
</comment>
<dbReference type="GO" id="GO:0012505">
    <property type="term" value="C:endomembrane system"/>
    <property type="evidence" value="ECO:0007669"/>
    <property type="project" value="UniProtKB-SubCell"/>
</dbReference>
<evidence type="ECO:0000256" key="11">
    <source>
        <dbReference type="SAM" id="SignalP"/>
    </source>
</evidence>
<evidence type="ECO:0000256" key="10">
    <source>
        <dbReference type="SAM" id="Phobius"/>
    </source>
</evidence>
<name>A0A2G5E4M1_AQUCA</name>
<feature type="chain" id="PRO_5013834961" description="Phytocyanin domain-containing protein" evidence="11">
    <location>
        <begin position="32"/>
        <end position="166"/>
    </location>
</feature>
<feature type="transmembrane region" description="Helical" evidence="10">
    <location>
        <begin position="146"/>
        <end position="165"/>
    </location>
</feature>
<evidence type="ECO:0000256" key="5">
    <source>
        <dbReference type="ARBA" id="ARBA00023157"/>
    </source>
</evidence>
<keyword evidence="14" id="KW-1185">Reference proteome</keyword>
<evidence type="ECO:0000256" key="8">
    <source>
        <dbReference type="ARBA" id="ARBA00035011"/>
    </source>
</evidence>
<evidence type="ECO:0000256" key="6">
    <source>
        <dbReference type="ARBA" id="ARBA00023180"/>
    </source>
</evidence>
<dbReference type="OrthoDB" id="691587at2759"/>
<sequence length="166" mass="18633">ANFNNKMNYHMKLYHVLGLFAVLCFMKAASAMEVRVGGSSGWTVPTTFSYNEWAEKNRFQVGDSLLFVYNSDKDSVYQVTKEDYDQCNTAKPIKKHNDGHTTIRFYESGAHYFISGNYENCQKNEKMVVKVMAYRGSSNAASSSRYLSSIGGVGAFVASFLLLHIA</sequence>
<dbReference type="InterPro" id="IPR039391">
    <property type="entry name" value="Phytocyanin-like"/>
</dbReference>
<evidence type="ECO:0000256" key="2">
    <source>
        <dbReference type="ARBA" id="ARBA00022622"/>
    </source>
</evidence>
<keyword evidence="10" id="KW-1133">Transmembrane helix</keyword>
<keyword evidence="3 11" id="KW-0732">Signal</keyword>
<dbReference type="GO" id="GO:0009055">
    <property type="term" value="F:electron transfer activity"/>
    <property type="evidence" value="ECO:0007669"/>
    <property type="project" value="InterPro"/>
</dbReference>
<gene>
    <name evidence="13" type="ORF">AQUCO_01200127v1</name>
</gene>
<evidence type="ECO:0000256" key="3">
    <source>
        <dbReference type="ARBA" id="ARBA00022729"/>
    </source>
</evidence>
<dbReference type="Gene3D" id="2.60.40.420">
    <property type="entry name" value="Cupredoxins - blue copper proteins"/>
    <property type="match status" value="1"/>
</dbReference>
<dbReference type="Pfam" id="PF02298">
    <property type="entry name" value="Cu_bind_like"/>
    <property type="match status" value="1"/>
</dbReference>
<keyword evidence="6" id="KW-0325">Glycoprotein</keyword>
<evidence type="ECO:0000256" key="1">
    <source>
        <dbReference type="ARBA" id="ARBA00004589"/>
    </source>
</evidence>
<reference evidence="13 14" key="1">
    <citation type="submission" date="2017-09" db="EMBL/GenBank/DDBJ databases">
        <title>WGS assembly of Aquilegia coerulea Goldsmith.</title>
        <authorList>
            <person name="Hodges S."/>
            <person name="Kramer E."/>
            <person name="Nordborg M."/>
            <person name="Tomkins J."/>
            <person name="Borevitz J."/>
            <person name="Derieg N."/>
            <person name="Yan J."/>
            <person name="Mihaltcheva S."/>
            <person name="Hayes R.D."/>
            <person name="Rokhsar D."/>
        </authorList>
    </citation>
    <scope>NUCLEOTIDE SEQUENCE [LARGE SCALE GENOMIC DNA]</scope>
    <source>
        <strain evidence="14">cv. Goldsmith</strain>
    </source>
</reference>
<dbReference type="InterPro" id="IPR008972">
    <property type="entry name" value="Cupredoxin"/>
</dbReference>
<dbReference type="CDD" id="cd11019">
    <property type="entry name" value="OsENODL1_like"/>
    <property type="match status" value="1"/>
</dbReference>
<organism evidence="13 14">
    <name type="scientific">Aquilegia coerulea</name>
    <name type="common">Rocky mountain columbine</name>
    <dbReference type="NCBI Taxonomy" id="218851"/>
    <lineage>
        <taxon>Eukaryota</taxon>
        <taxon>Viridiplantae</taxon>
        <taxon>Streptophyta</taxon>
        <taxon>Embryophyta</taxon>
        <taxon>Tracheophyta</taxon>
        <taxon>Spermatophyta</taxon>
        <taxon>Magnoliopsida</taxon>
        <taxon>Ranunculales</taxon>
        <taxon>Ranunculaceae</taxon>
        <taxon>Thalictroideae</taxon>
        <taxon>Aquilegia</taxon>
    </lineage>
</organism>
<dbReference type="PROSITE" id="PS51485">
    <property type="entry name" value="PHYTOCYANIN"/>
    <property type="match status" value="1"/>
</dbReference>
<proteinExistence type="inferred from homology"/>
<dbReference type="SUPFAM" id="SSF49503">
    <property type="entry name" value="Cupredoxins"/>
    <property type="match status" value="1"/>
</dbReference>
<evidence type="ECO:0000313" key="13">
    <source>
        <dbReference type="EMBL" id="PIA50689.1"/>
    </source>
</evidence>
<evidence type="ECO:0000259" key="12">
    <source>
        <dbReference type="PROSITE" id="PS51485"/>
    </source>
</evidence>
<dbReference type="FunFam" id="2.60.40.420:FF:000010">
    <property type="entry name" value="Early nodulin-like protein 1"/>
    <property type="match status" value="1"/>
</dbReference>
<keyword evidence="2" id="KW-0336">GPI-anchor</keyword>
<dbReference type="InterPro" id="IPR041846">
    <property type="entry name" value="ENL_dom"/>
</dbReference>
<feature type="non-terminal residue" evidence="13">
    <location>
        <position position="1"/>
    </location>
</feature>
<dbReference type="EMBL" id="KZ305029">
    <property type="protein sequence ID" value="PIA50689.1"/>
    <property type="molecule type" value="Genomic_DNA"/>
</dbReference>
<evidence type="ECO:0000256" key="7">
    <source>
        <dbReference type="ARBA" id="ARBA00023288"/>
    </source>
</evidence>
<evidence type="ECO:0000256" key="9">
    <source>
        <dbReference type="ARBA" id="ARBA00037868"/>
    </source>
</evidence>
<keyword evidence="5" id="KW-1015">Disulfide bond</keyword>
<feature type="domain" description="Phytocyanin" evidence="12">
    <location>
        <begin position="32"/>
        <end position="133"/>
    </location>
</feature>
<dbReference type="PANTHER" id="PTHR33021">
    <property type="entry name" value="BLUE COPPER PROTEIN"/>
    <property type="match status" value="1"/>
</dbReference>
<dbReference type="GO" id="GO:0098552">
    <property type="term" value="C:side of membrane"/>
    <property type="evidence" value="ECO:0007669"/>
    <property type="project" value="UniProtKB-KW"/>
</dbReference>
<dbReference type="AlphaFoldDB" id="A0A2G5E4M1"/>
<dbReference type="PANTHER" id="PTHR33021:SF253">
    <property type="entry name" value="EARLY NODULIN-LIKE PROTEIN 9"/>
    <property type="match status" value="1"/>
</dbReference>
<keyword evidence="7" id="KW-0449">Lipoprotein</keyword>
<keyword evidence="4 10" id="KW-0472">Membrane</keyword>
<feature type="signal peptide" evidence="11">
    <location>
        <begin position="1"/>
        <end position="31"/>
    </location>
</feature>